<dbReference type="GO" id="GO:0003885">
    <property type="term" value="F:D-arabinono-1,4-lactone oxidase activity"/>
    <property type="evidence" value="ECO:0007669"/>
    <property type="project" value="TreeGrafter"/>
</dbReference>
<dbReference type="eggNOG" id="ENOG502QW9M">
    <property type="taxonomic scope" value="Eukaryota"/>
</dbReference>
<evidence type="ECO:0000313" key="2">
    <source>
        <dbReference type="Proteomes" id="UP000019373"/>
    </source>
</evidence>
<dbReference type="GO" id="GO:0050660">
    <property type="term" value="F:flavin adenine dinucleotide binding"/>
    <property type="evidence" value="ECO:0007669"/>
    <property type="project" value="InterPro"/>
</dbReference>
<name>U1GIP8_ENDPU</name>
<dbReference type="EMBL" id="KE721125">
    <property type="protein sequence ID" value="ERF72013.1"/>
    <property type="molecule type" value="Genomic_DNA"/>
</dbReference>
<dbReference type="GeneID" id="19243256"/>
<dbReference type="Proteomes" id="UP000019373">
    <property type="component" value="Unassembled WGS sequence"/>
</dbReference>
<dbReference type="SUPFAM" id="SSF56176">
    <property type="entry name" value="FAD-binding/transporter-associated domain-like"/>
    <property type="match status" value="1"/>
</dbReference>
<dbReference type="PANTHER" id="PTHR43762:SF1">
    <property type="entry name" value="D-ARABINONO-1,4-LACTONE OXIDASE"/>
    <property type="match status" value="1"/>
</dbReference>
<dbReference type="InterPro" id="IPR016169">
    <property type="entry name" value="FAD-bd_PCMH_sub2"/>
</dbReference>
<dbReference type="OrthoDB" id="610608at2759"/>
<reference evidence="2" key="1">
    <citation type="journal article" date="2014" name="BMC Genomics">
        <title>Genome characteristics reveal the impact of lichenization on lichen-forming fungus Endocarpon pusillum Hedwig (Verrucariales, Ascomycota).</title>
        <authorList>
            <person name="Wang Y.-Y."/>
            <person name="Liu B."/>
            <person name="Zhang X.-Y."/>
            <person name="Zhou Q.-M."/>
            <person name="Zhang T."/>
            <person name="Li H."/>
            <person name="Yu Y.-F."/>
            <person name="Zhang X.-L."/>
            <person name="Hao X.-Y."/>
            <person name="Wang M."/>
            <person name="Wang L."/>
            <person name="Wei J.-C."/>
        </authorList>
    </citation>
    <scope>NUCLEOTIDE SEQUENCE [LARGE SCALE GENOMIC DNA]</scope>
    <source>
        <strain evidence="2">Z07020 / HMAS-L-300199</strain>
    </source>
</reference>
<accession>U1GIP8</accession>
<dbReference type="HOGENOM" id="CLU_818979_0_0_1"/>
<organism evidence="1 2">
    <name type="scientific">Endocarpon pusillum (strain Z07020 / HMAS-L-300199)</name>
    <name type="common">Lichen-forming fungus</name>
    <dbReference type="NCBI Taxonomy" id="1263415"/>
    <lineage>
        <taxon>Eukaryota</taxon>
        <taxon>Fungi</taxon>
        <taxon>Dikarya</taxon>
        <taxon>Ascomycota</taxon>
        <taxon>Pezizomycotina</taxon>
        <taxon>Eurotiomycetes</taxon>
        <taxon>Chaetothyriomycetidae</taxon>
        <taxon>Verrucariales</taxon>
        <taxon>Verrucariaceae</taxon>
        <taxon>Endocarpon</taxon>
    </lineage>
</organism>
<protein>
    <submittedName>
        <fullName evidence="1">Uncharacterized protein</fullName>
    </submittedName>
</protein>
<keyword evidence="2" id="KW-1185">Reference proteome</keyword>
<dbReference type="InterPro" id="IPR010031">
    <property type="entry name" value="FAD_lactone_oxidase-like"/>
</dbReference>
<dbReference type="GO" id="GO:0005739">
    <property type="term" value="C:mitochondrion"/>
    <property type="evidence" value="ECO:0007669"/>
    <property type="project" value="TreeGrafter"/>
</dbReference>
<sequence>MPLHIKKPDATELNNRFILVQIIDHGKGLVEDFRRVDISELRKQLVNVQDHKFEPETQIRGFLRAFRHTAVFRQAFEELNDRTKSQLEAFMEGKSAEDVVGHAKFFYPAPSPAAKHHFRLLDFLKSLQERFDPGEETDKTALAKAQGLPIIYEDKARAKIMEVCSSHPFDNWGLSVQNVSLYTFVLTTVLGLQNLVLFSKVINLRVTNIPGPSNGDPFPASFKNNELKTIQLDPMVYRLMPARRWCALPMDVILVEVTFGGVNGPVCHGAGCHHKTISDQVRMIEYVDPNGKVQVTTNTTHLRAAAGCFGLQGIITHITLELDYILYAIMAPRKPDICA</sequence>
<dbReference type="InterPro" id="IPR036318">
    <property type="entry name" value="FAD-bd_PCMH-like_sf"/>
</dbReference>
<dbReference type="PANTHER" id="PTHR43762">
    <property type="entry name" value="L-GULONOLACTONE OXIDASE"/>
    <property type="match status" value="1"/>
</dbReference>
<gene>
    <name evidence="1" type="ORF">EPUS_08407</name>
</gene>
<dbReference type="Gene3D" id="3.30.465.10">
    <property type="match status" value="1"/>
</dbReference>
<evidence type="ECO:0000313" key="1">
    <source>
        <dbReference type="EMBL" id="ERF72013.1"/>
    </source>
</evidence>
<dbReference type="AlphaFoldDB" id="U1GIP8"/>
<dbReference type="RefSeq" id="XP_007802324.1">
    <property type="nucleotide sequence ID" value="XM_007804133.1"/>
</dbReference>
<proteinExistence type="predicted"/>